<organism evidence="1">
    <name type="scientific">Nicotiana tabacum</name>
    <name type="common">Common tobacco</name>
    <dbReference type="NCBI Taxonomy" id="4097"/>
    <lineage>
        <taxon>Eukaryota</taxon>
        <taxon>Viridiplantae</taxon>
        <taxon>Streptophyta</taxon>
        <taxon>Embryophyta</taxon>
        <taxon>Tracheophyta</taxon>
        <taxon>Spermatophyta</taxon>
        <taxon>Magnoliopsida</taxon>
        <taxon>eudicotyledons</taxon>
        <taxon>Gunneridae</taxon>
        <taxon>Pentapetalae</taxon>
        <taxon>asterids</taxon>
        <taxon>lamiids</taxon>
        <taxon>Solanales</taxon>
        <taxon>Solanaceae</taxon>
        <taxon>Nicotianoideae</taxon>
        <taxon>Nicotianeae</taxon>
        <taxon>Nicotiana</taxon>
    </lineage>
</organism>
<reference evidence="1" key="1">
    <citation type="submission" date="2025-08" db="UniProtKB">
        <authorList>
            <consortium name="RefSeq"/>
        </authorList>
    </citation>
    <scope>IDENTIFICATION</scope>
</reference>
<gene>
    <name evidence="1" type="primary">LOC107829444</name>
</gene>
<accession>A0A1S4DFZ2</accession>
<protein>
    <submittedName>
        <fullName evidence="1">Uncharacterized protein</fullName>
    </submittedName>
</protein>
<name>A0A1S4DFZ2_TOBAC</name>
<proteinExistence type="predicted"/>
<sequence length="140" mass="15370">MAASAHHCHLRAPAMDVGFRFVFLHPNDQLASAAHAASSQRREAARRSPTNLTCCVVAAFSFVEHLLWLRCCCLVEHLDSKPNSIAAASPFVFVAFSSKPKRGLTISFVRALVGVIEIVHTQSRYGLLKVFKVHICTLLA</sequence>
<dbReference type="AlphaFoldDB" id="A0A1S4DFZ2"/>
<evidence type="ECO:0000313" key="1">
    <source>
        <dbReference type="RefSeq" id="XP_016512387.1"/>
    </source>
</evidence>
<dbReference type="PaxDb" id="4097-A0A1S4DFZ2"/>
<dbReference type="RefSeq" id="XP_016512387.1">
    <property type="nucleotide sequence ID" value="XM_016656901.1"/>
</dbReference>
<dbReference type="KEGG" id="nta:107829444"/>